<dbReference type="AlphaFoldDB" id="R4KJ06"/>
<feature type="transmembrane region" description="Helical" evidence="1">
    <location>
        <begin position="9"/>
        <end position="27"/>
    </location>
</feature>
<gene>
    <name evidence="2" type="ORF">Desgi_2178</name>
</gene>
<sequence length="36" mass="4493">MLHLMKEKLYEKLVIGVWMVCYGYLYFRFRTGLYNN</sequence>
<accession>R4KJ06</accession>
<protein>
    <submittedName>
        <fullName evidence="2">Uncharacterized protein</fullName>
    </submittedName>
</protein>
<keyword evidence="3" id="KW-1185">Reference proteome</keyword>
<evidence type="ECO:0000313" key="2">
    <source>
        <dbReference type="EMBL" id="AGL01607.1"/>
    </source>
</evidence>
<dbReference type="Proteomes" id="UP000013520">
    <property type="component" value="Chromosome"/>
</dbReference>
<dbReference type="EMBL" id="CP003273">
    <property type="protein sequence ID" value="AGL01607.1"/>
    <property type="molecule type" value="Genomic_DNA"/>
</dbReference>
<evidence type="ECO:0000256" key="1">
    <source>
        <dbReference type="SAM" id="Phobius"/>
    </source>
</evidence>
<keyword evidence="1" id="KW-1133">Transmembrane helix</keyword>
<evidence type="ECO:0000313" key="3">
    <source>
        <dbReference type="Proteomes" id="UP000013520"/>
    </source>
</evidence>
<dbReference type="HOGENOM" id="CLU_3355799_0_0_9"/>
<dbReference type="KEGG" id="dgi:Desgi_2178"/>
<organism evidence="2 3">
    <name type="scientific">Desulfoscipio gibsoniae DSM 7213</name>
    <dbReference type="NCBI Taxonomy" id="767817"/>
    <lineage>
        <taxon>Bacteria</taxon>
        <taxon>Bacillati</taxon>
        <taxon>Bacillota</taxon>
        <taxon>Clostridia</taxon>
        <taxon>Eubacteriales</taxon>
        <taxon>Desulfallaceae</taxon>
        <taxon>Desulfoscipio</taxon>
    </lineage>
</organism>
<proteinExistence type="predicted"/>
<name>R4KJ06_9FIRM</name>
<keyword evidence="1" id="KW-0472">Membrane</keyword>
<reference evidence="2 3" key="1">
    <citation type="submission" date="2012-01" db="EMBL/GenBank/DDBJ databases">
        <title>Complete sequence of Desulfotomaculum gibsoniae DSM 7213.</title>
        <authorList>
            <consortium name="US DOE Joint Genome Institute"/>
            <person name="Lucas S."/>
            <person name="Han J."/>
            <person name="Lapidus A."/>
            <person name="Cheng J.-F."/>
            <person name="Goodwin L."/>
            <person name="Pitluck S."/>
            <person name="Peters L."/>
            <person name="Ovchinnikova G."/>
            <person name="Teshima H."/>
            <person name="Detter J.C."/>
            <person name="Han C."/>
            <person name="Tapia R."/>
            <person name="Land M."/>
            <person name="Hauser L."/>
            <person name="Kyrpides N."/>
            <person name="Ivanova N."/>
            <person name="Pagani I."/>
            <person name="Parshina S."/>
            <person name="Plugge C."/>
            <person name="Muyzer G."/>
            <person name="Kuever J."/>
            <person name="Ivanova A."/>
            <person name="Nazina T."/>
            <person name="Klenk H.-P."/>
            <person name="Brambilla E."/>
            <person name="Spring S."/>
            <person name="Stams A.F."/>
            <person name="Woyke T."/>
        </authorList>
    </citation>
    <scope>NUCLEOTIDE SEQUENCE [LARGE SCALE GENOMIC DNA]</scope>
    <source>
        <strain evidence="2 3">DSM 7213</strain>
    </source>
</reference>
<keyword evidence="1" id="KW-0812">Transmembrane</keyword>